<reference evidence="1" key="1">
    <citation type="journal article" date="2014" name="Nat. Commun.">
        <title>The tobacco genome sequence and its comparison with those of tomato and potato.</title>
        <authorList>
            <person name="Sierro N."/>
            <person name="Battey J.N."/>
            <person name="Ouadi S."/>
            <person name="Bakaher N."/>
            <person name="Bovet L."/>
            <person name="Willig A."/>
            <person name="Goepfert S."/>
            <person name="Peitsch M.C."/>
            <person name="Ivanov N.V."/>
        </authorList>
    </citation>
    <scope>NUCLEOTIDE SEQUENCE [LARGE SCALE GENOMIC DNA]</scope>
</reference>
<sequence>MNYESITGICYMAPACSCVVTRLKFQIFGRALATFLYIININLAHKRRLESCTPINFLMDSVNRSAVTPSKSKLARTFAKVLHIRALTGGTQKHKFTENVKDDAVKNDVAKSELLKKAQFKSFDDEDEKLRQKAATEAFLAKLFANISAVKAAYAQLQFAQSPYNPDGIQCADELVVSELKNLSELKQCFVKKQLDEYSPETTQILAEIQEQKSVLKTYDIMGKKLDSQLKLKESEIMFLRETLIEANKENKLLEKRLNSSGPVSALDNLHFSSLSPSHFIMFLRQTIRSIRSFVRLLSKEMLAAGWNLDAAASSIEPDIEFLKANDICYAFESFVCREMFDGFNYPNFSISTEPLPEQKKRPRLFFDRFMELRSVKPADYLAWKPKSTFARFCRAKYLKLIHPKIEESIFGNVNQRNILNSAEYPESTFFSTFSEMAKRIWLLHCLAFSFDPVAAVFQVSRGCRFSDVYMESVNEEAFLSWDGSPETEPTVGFTVVPGFKIGKTVVQCQVYLC</sequence>
<reference evidence="2" key="2">
    <citation type="submission" date="2025-08" db="UniProtKB">
        <authorList>
            <consortium name="RefSeq"/>
        </authorList>
    </citation>
    <scope>IDENTIFICATION</scope>
    <source>
        <tissue evidence="2">Leaf</tissue>
    </source>
</reference>
<name>A0AC58T4C1_TOBAC</name>
<dbReference type="Proteomes" id="UP000790787">
    <property type="component" value="Chromosome 2"/>
</dbReference>
<evidence type="ECO:0000313" key="1">
    <source>
        <dbReference type="Proteomes" id="UP000790787"/>
    </source>
</evidence>
<dbReference type="RefSeq" id="XP_075092084.1">
    <property type="nucleotide sequence ID" value="XM_075235983.1"/>
</dbReference>
<accession>A0AC58T4C1</accession>
<proteinExistence type="predicted"/>
<evidence type="ECO:0000313" key="2">
    <source>
        <dbReference type="RefSeq" id="XP_075092084.1"/>
    </source>
</evidence>
<gene>
    <name evidence="2" type="primary">LOC107800875</name>
</gene>
<protein>
    <submittedName>
        <fullName evidence="2">Protein GRAVITROPIC IN THE LIGHT 1-like isoform X1</fullName>
    </submittedName>
</protein>
<organism evidence="1 2">
    <name type="scientific">Nicotiana tabacum</name>
    <name type="common">Common tobacco</name>
    <dbReference type="NCBI Taxonomy" id="4097"/>
    <lineage>
        <taxon>Eukaryota</taxon>
        <taxon>Viridiplantae</taxon>
        <taxon>Streptophyta</taxon>
        <taxon>Embryophyta</taxon>
        <taxon>Tracheophyta</taxon>
        <taxon>Spermatophyta</taxon>
        <taxon>Magnoliopsida</taxon>
        <taxon>eudicotyledons</taxon>
        <taxon>Gunneridae</taxon>
        <taxon>Pentapetalae</taxon>
        <taxon>asterids</taxon>
        <taxon>lamiids</taxon>
        <taxon>Solanales</taxon>
        <taxon>Solanaceae</taxon>
        <taxon>Nicotianoideae</taxon>
        <taxon>Nicotianeae</taxon>
        <taxon>Nicotiana</taxon>
    </lineage>
</organism>
<keyword evidence="1" id="KW-1185">Reference proteome</keyword>